<dbReference type="PANTHER" id="PTHR42830">
    <property type="entry name" value="OSMOTICALLY INDUCIBLE FAMILY PROTEIN"/>
    <property type="match status" value="1"/>
</dbReference>
<dbReference type="InterPro" id="IPR015946">
    <property type="entry name" value="KH_dom-like_a/b"/>
</dbReference>
<protein>
    <submittedName>
        <fullName evidence="1">OsmC family protein</fullName>
    </submittedName>
</protein>
<dbReference type="Gene3D" id="3.30.300.20">
    <property type="match status" value="1"/>
</dbReference>
<name>A0ABZ2RNT1_ECTME</name>
<reference evidence="1 2" key="1">
    <citation type="submission" date="2024-03" db="EMBL/GenBank/DDBJ databases">
        <title>Complete genome of BD2.</title>
        <authorList>
            <person name="Cao G."/>
        </authorList>
    </citation>
    <scope>NUCLEOTIDE SEQUENCE [LARGE SCALE GENOMIC DNA]</scope>
    <source>
        <strain evidence="1 2">BD2</strain>
    </source>
</reference>
<accession>A0ABZ2RNT1</accession>
<sequence length="156" mass="17987">MDEYVAELGWQRGEQDFLDNQYSRRHWLRFDSGQEIAASSSPHVVPLPFSDPNALDPEEAFIASLSSCHMLWFLSIAAKRRFRVDTYNDRVSGQMGKNEAGKLYIATVVLRPEVTFSGERLPTRQQIEQMHHLAHEECFIANSVKSDVRCEPRFKN</sequence>
<dbReference type="Pfam" id="PF02566">
    <property type="entry name" value="OsmC"/>
    <property type="match status" value="1"/>
</dbReference>
<keyword evidence="2" id="KW-1185">Reference proteome</keyword>
<organism evidence="1 2">
    <name type="scientific">Ectopseudomonas mendocina</name>
    <name type="common">Pseudomonas mendocina</name>
    <dbReference type="NCBI Taxonomy" id="300"/>
    <lineage>
        <taxon>Bacteria</taxon>
        <taxon>Pseudomonadati</taxon>
        <taxon>Pseudomonadota</taxon>
        <taxon>Gammaproteobacteria</taxon>
        <taxon>Pseudomonadales</taxon>
        <taxon>Pseudomonadaceae</taxon>
        <taxon>Ectopseudomonas</taxon>
    </lineage>
</organism>
<dbReference type="EMBL" id="CP148074">
    <property type="protein sequence ID" value="WXL26331.1"/>
    <property type="molecule type" value="Genomic_DNA"/>
</dbReference>
<dbReference type="SUPFAM" id="SSF82784">
    <property type="entry name" value="OsmC-like"/>
    <property type="match status" value="1"/>
</dbReference>
<gene>
    <name evidence="1" type="ORF">WG219_02255</name>
</gene>
<evidence type="ECO:0000313" key="1">
    <source>
        <dbReference type="EMBL" id="WXL26331.1"/>
    </source>
</evidence>
<proteinExistence type="predicted"/>
<dbReference type="InterPro" id="IPR036102">
    <property type="entry name" value="OsmC/Ohrsf"/>
</dbReference>
<dbReference type="PANTHER" id="PTHR42830:SF2">
    <property type="entry name" value="OSMC_OHR FAMILY PROTEIN"/>
    <property type="match status" value="1"/>
</dbReference>
<evidence type="ECO:0000313" key="2">
    <source>
        <dbReference type="Proteomes" id="UP001476583"/>
    </source>
</evidence>
<dbReference type="Proteomes" id="UP001476583">
    <property type="component" value="Chromosome"/>
</dbReference>
<dbReference type="InterPro" id="IPR003718">
    <property type="entry name" value="OsmC/Ohr_fam"/>
</dbReference>
<dbReference type="InterPro" id="IPR052707">
    <property type="entry name" value="OsmC_Ohr_Peroxiredoxin"/>
</dbReference>